<reference evidence="2 3" key="1">
    <citation type="journal article" date="2018" name="New Phytol.">
        <title>Phylogenomics of Endogonaceae and evolution of mycorrhizas within Mucoromycota.</title>
        <authorList>
            <person name="Chang Y."/>
            <person name="Desiro A."/>
            <person name="Na H."/>
            <person name="Sandor L."/>
            <person name="Lipzen A."/>
            <person name="Clum A."/>
            <person name="Barry K."/>
            <person name="Grigoriev I.V."/>
            <person name="Martin F.M."/>
            <person name="Stajich J.E."/>
            <person name="Smith M.E."/>
            <person name="Bonito G."/>
            <person name="Spatafora J.W."/>
        </authorList>
    </citation>
    <scope>NUCLEOTIDE SEQUENCE [LARGE SCALE GENOMIC DNA]</scope>
    <source>
        <strain evidence="2 3">AD002</strain>
    </source>
</reference>
<dbReference type="AlphaFoldDB" id="A0A433QFP9"/>
<evidence type="ECO:0000313" key="3">
    <source>
        <dbReference type="Proteomes" id="UP000274822"/>
    </source>
</evidence>
<organism evidence="2 3">
    <name type="scientific">Jimgerdemannia flammicorona</name>
    <dbReference type="NCBI Taxonomy" id="994334"/>
    <lineage>
        <taxon>Eukaryota</taxon>
        <taxon>Fungi</taxon>
        <taxon>Fungi incertae sedis</taxon>
        <taxon>Mucoromycota</taxon>
        <taxon>Mucoromycotina</taxon>
        <taxon>Endogonomycetes</taxon>
        <taxon>Endogonales</taxon>
        <taxon>Endogonaceae</taxon>
        <taxon>Jimgerdemannia</taxon>
    </lineage>
</organism>
<evidence type="ECO:0000256" key="1">
    <source>
        <dbReference type="SAM" id="MobiDB-lite"/>
    </source>
</evidence>
<sequence length="97" mass="11126">MKDSAKERPFPIGQIQKPQSIKPTGESYRVLHPTPQKKIPPIHYCYIHERFPQGLRDYQEAIKKDSTEGFLTSLDTEGFLTSLDTATSTEEPSQVRY</sequence>
<evidence type="ECO:0000313" key="2">
    <source>
        <dbReference type="EMBL" id="RUS28632.1"/>
    </source>
</evidence>
<protein>
    <submittedName>
        <fullName evidence="2">Uncharacterized protein</fullName>
    </submittedName>
</protein>
<dbReference type="Proteomes" id="UP000274822">
    <property type="component" value="Unassembled WGS sequence"/>
</dbReference>
<gene>
    <name evidence="2" type="ORF">BC938DRAFT_481652</name>
</gene>
<proteinExistence type="predicted"/>
<feature type="region of interest" description="Disordered" evidence="1">
    <location>
        <begin position="1"/>
        <end position="26"/>
    </location>
</feature>
<name>A0A433QFP9_9FUNG</name>
<dbReference type="EMBL" id="RBNJ01006360">
    <property type="protein sequence ID" value="RUS28632.1"/>
    <property type="molecule type" value="Genomic_DNA"/>
</dbReference>
<keyword evidence="3" id="KW-1185">Reference proteome</keyword>
<accession>A0A433QFP9</accession>
<comment type="caution">
    <text evidence="2">The sequence shown here is derived from an EMBL/GenBank/DDBJ whole genome shotgun (WGS) entry which is preliminary data.</text>
</comment>